<protein>
    <submittedName>
        <fullName evidence="2">Uncharacterized protein</fullName>
    </submittedName>
</protein>
<dbReference type="Proteomes" id="UP001055115">
    <property type="component" value="Unassembled WGS sequence"/>
</dbReference>
<feature type="signal peptide" evidence="1">
    <location>
        <begin position="1"/>
        <end position="18"/>
    </location>
</feature>
<proteinExistence type="predicted"/>
<dbReference type="GeneID" id="73321522"/>
<dbReference type="RefSeq" id="XP_049122889.1">
    <property type="nucleotide sequence ID" value="XM_049266932.1"/>
</dbReference>
<keyword evidence="3" id="KW-1185">Reference proteome</keyword>
<accession>A0AA37L4R7</accession>
<gene>
    <name evidence="2" type="ORF">ColSpa_00720</name>
</gene>
<keyword evidence="1" id="KW-0732">Signal</keyword>
<feature type="chain" id="PRO_5041437060" evidence="1">
    <location>
        <begin position="19"/>
        <end position="106"/>
    </location>
</feature>
<sequence length="106" mass="10976">MRVATAILGAVAATVVTANDIRLKIHKRIEPTKVIKVLEARGTPECTSAILAFAEAVTGSDPLPTPPIELEKWAATAAIANSTIDPAQPYPSLALLAPSILLGPAL</sequence>
<evidence type="ECO:0000256" key="1">
    <source>
        <dbReference type="SAM" id="SignalP"/>
    </source>
</evidence>
<dbReference type="EMBL" id="BQXU01000001">
    <property type="protein sequence ID" value="GKT40539.1"/>
    <property type="molecule type" value="Genomic_DNA"/>
</dbReference>
<comment type="caution">
    <text evidence="2">The sequence shown here is derived from an EMBL/GenBank/DDBJ whole genome shotgun (WGS) entry which is preliminary data.</text>
</comment>
<organism evidence="2 3">
    <name type="scientific">Colletotrichum spaethianum</name>
    <dbReference type="NCBI Taxonomy" id="700344"/>
    <lineage>
        <taxon>Eukaryota</taxon>
        <taxon>Fungi</taxon>
        <taxon>Dikarya</taxon>
        <taxon>Ascomycota</taxon>
        <taxon>Pezizomycotina</taxon>
        <taxon>Sordariomycetes</taxon>
        <taxon>Hypocreomycetidae</taxon>
        <taxon>Glomerellales</taxon>
        <taxon>Glomerellaceae</taxon>
        <taxon>Colletotrichum</taxon>
        <taxon>Colletotrichum spaethianum species complex</taxon>
    </lineage>
</organism>
<evidence type="ECO:0000313" key="3">
    <source>
        <dbReference type="Proteomes" id="UP001055115"/>
    </source>
</evidence>
<dbReference type="AlphaFoldDB" id="A0AA37L4R7"/>
<evidence type="ECO:0000313" key="2">
    <source>
        <dbReference type="EMBL" id="GKT40539.1"/>
    </source>
</evidence>
<name>A0AA37L4R7_9PEZI</name>
<reference evidence="2 3" key="1">
    <citation type="submission" date="2022-03" db="EMBL/GenBank/DDBJ databases">
        <title>Genome data of Colletotrichum spp.</title>
        <authorList>
            <person name="Utami Y.D."/>
            <person name="Hiruma K."/>
        </authorList>
    </citation>
    <scope>NUCLEOTIDE SEQUENCE [LARGE SCALE GENOMIC DNA]</scope>
    <source>
        <strain evidence="2 3">MAFF 239500</strain>
    </source>
</reference>